<dbReference type="InterPro" id="IPR001330">
    <property type="entry name" value="Prenyltrans"/>
</dbReference>
<keyword evidence="1" id="KW-0677">Repeat</keyword>
<dbReference type="RefSeq" id="WP_302928566.1">
    <property type="nucleotide sequence ID" value="NZ_JAJEPW010000016.1"/>
</dbReference>
<evidence type="ECO:0000313" key="6">
    <source>
        <dbReference type="Proteomes" id="UP001199319"/>
    </source>
</evidence>
<dbReference type="CDD" id="cd00688">
    <property type="entry name" value="ISOPREN_C2_like"/>
    <property type="match status" value="1"/>
</dbReference>
<dbReference type="GO" id="GO:0003824">
    <property type="term" value="F:catalytic activity"/>
    <property type="evidence" value="ECO:0007669"/>
    <property type="project" value="InterPro"/>
</dbReference>
<sequence length="1391" mass="149139">MKKRIASLLLALVMVLSLVPTTVWAAENHDGQVRVVVENTTYAKANGAAWDGTLVDKWVDLAPGSSMMDCIVSALGTYSQTGAESGYISEINGLSAGDGGEASGWMGTLNDWFTNVGFADIKAGDKLFAGDVIRVMYTVNGYGADIGGDWNTQSDTSLAALSFSEGVLTPDFASDKTAYTLTLPQGVTGIRMTATASNKNNQVYLSADGTDYRRVETVPVHNGTVLTIRCGDKAAATEWSPAITPTTYTVTVSQEGDAPQGDMDVSFKGLHNAQLASLKLYDFADGVKGDRDLLANVTPEADGYKLMMNTKLPAGDYLVEGYNAEGQLNGTLVLTVKANQDNVFTLNRVYEIYATNDSYSWVEGKDYTIDVTVTAADGTDLQAKTGVSTTYGNTRTSCLFLEGGSLSITLTPLGEKAETYLPITTAMSSKQTVDCGAKSFGLSIPKALDLTVTAPAGSTLRMGTFGSYYSYTFLEPVSQETKGDTMTASFRLPETGSQQFLRAQNPDGVTYWTFGKFTGGQELAVTRDDLHLDDDVTAASVNRFDKNVYDLGNIYLNINRQGYLNMDAGQTYELNVLRNWQAIESFMNGQIALPDAHYRVLSLDGGDSDVVTITPDANNSCLATMTANRPGTAIVQVTYDAMTFAQGMGGKDFSAIWPEFTGVFVVSVGADGSSIQTNTFIDRPTVNVTKDEQKYLDAEHDILFYVGTQGASYSFTPWEGCTVTVARSTVTDKMTFNGFTSQGVSVDKNGQVTVTGLTTGRHILRIEKDGMAAYQVITARGVSYDIIDADGNVLPQDAELVPGQAVKVQFHDLVSPKEKISGVYNFNFSLVYLDAQGSKYQTNPGTPFGQYDFSSNPARQLLSVTIPETAEGYSYDLTGTIRVGGFGGIPTHRGVSYRSGMDRQYGTTTAAVLTRLPELVLPLTGWYVHDVEQKIAAIGEVTLDSEEAIQAARTAYDALRQERKEQVSNYDVLVAAEARLAELQDEAVANVETLINAIGQPVTPASRAAVEAARAAYDALAQKLQARVGNYDVLLAAEARLAELNAENIYKTTGDYIAAKGAPVTGSIGGEWAVLGLARSGRDIPGTDDYYASVEEYVRKAMDEDGRLNRSRSTENSRLILALTAMGKDVTHVAGRNLLDGLDSMSFITKQSVNGPVWALLALDSHDYPVSGDVTREKLVRAILDTQREDGSWPVIASSQVPDVDMTAMAIQALAPYYENAQVKAAVDAALTFLAGVQNADGTFSEIPGTDASAESTAQVIVALTALGIDPTADSRFVKSGVSVVDALCGFYVTGGGFRHLMADKTVDGMATEQGYYALAAYYRLTAGKTSLYDMSDVTITVMPDQPVTPDQPAKPDVPRTGDESPVLVWMGMAALAGAAVLLMQKKKKRA</sequence>
<keyword evidence="2" id="KW-0472">Membrane</keyword>
<protein>
    <submittedName>
        <fullName evidence="5">DUF4430 domain-containing protein</fullName>
    </submittedName>
</protein>
<keyword evidence="6" id="KW-1185">Reference proteome</keyword>
<evidence type="ECO:0000256" key="1">
    <source>
        <dbReference type="ARBA" id="ARBA00022737"/>
    </source>
</evidence>
<reference evidence="5" key="1">
    <citation type="submission" date="2021-10" db="EMBL/GenBank/DDBJ databases">
        <title>Anaerobic single-cell dispensing facilitates the cultivation of human gut bacteria.</title>
        <authorList>
            <person name="Afrizal A."/>
        </authorList>
    </citation>
    <scope>NUCLEOTIDE SEQUENCE</scope>
    <source>
        <strain evidence="5">CLA-AA-H272</strain>
    </source>
</reference>
<feature type="transmembrane region" description="Helical" evidence="2">
    <location>
        <begin position="1367"/>
        <end position="1384"/>
    </location>
</feature>
<organism evidence="5 6">
    <name type="scientific">Brotocaccenecus cirricatena</name>
    <dbReference type="NCBI Taxonomy" id="3064195"/>
    <lineage>
        <taxon>Bacteria</taxon>
        <taxon>Bacillati</taxon>
        <taxon>Bacillota</taxon>
        <taxon>Clostridia</taxon>
        <taxon>Eubacteriales</taxon>
        <taxon>Oscillospiraceae</taxon>
        <taxon>Brotocaccenecus</taxon>
    </lineage>
</organism>
<dbReference type="EMBL" id="JAJEPW010000016">
    <property type="protein sequence ID" value="MCC2129287.1"/>
    <property type="molecule type" value="Genomic_DNA"/>
</dbReference>
<dbReference type="InterPro" id="IPR008930">
    <property type="entry name" value="Terpenoid_cyclase/PrenylTrfase"/>
</dbReference>
<evidence type="ECO:0000259" key="4">
    <source>
        <dbReference type="Pfam" id="PF00432"/>
    </source>
</evidence>
<comment type="caution">
    <text evidence="5">The sequence shown here is derived from an EMBL/GenBank/DDBJ whole genome shotgun (WGS) entry which is preliminary data.</text>
</comment>
<gene>
    <name evidence="5" type="ORF">LKD37_07130</name>
</gene>
<dbReference type="NCBIfam" id="TIGR01167">
    <property type="entry name" value="LPXTG_anchor"/>
    <property type="match status" value="1"/>
</dbReference>
<dbReference type="Gene3D" id="1.50.10.20">
    <property type="match status" value="1"/>
</dbReference>
<keyword evidence="3" id="KW-0732">Signal</keyword>
<feature type="domain" description="Prenyltransferase alpha-alpha toroid" evidence="4">
    <location>
        <begin position="1172"/>
        <end position="1272"/>
    </location>
</feature>
<dbReference type="SUPFAM" id="SSF48239">
    <property type="entry name" value="Terpenoid cyclases/Protein prenyltransferases"/>
    <property type="match status" value="1"/>
</dbReference>
<keyword evidence="2" id="KW-0812">Transmembrane</keyword>
<dbReference type="Pfam" id="PF00432">
    <property type="entry name" value="Prenyltrans"/>
    <property type="match status" value="1"/>
</dbReference>
<feature type="signal peptide" evidence="3">
    <location>
        <begin position="1"/>
        <end position="25"/>
    </location>
</feature>
<accession>A0AAE3AB26</accession>
<dbReference type="Proteomes" id="UP001199319">
    <property type="component" value="Unassembled WGS sequence"/>
</dbReference>
<evidence type="ECO:0000313" key="5">
    <source>
        <dbReference type="EMBL" id="MCC2129287.1"/>
    </source>
</evidence>
<feature type="chain" id="PRO_5041915213" evidence="3">
    <location>
        <begin position="26"/>
        <end position="1391"/>
    </location>
</feature>
<keyword evidence="2" id="KW-1133">Transmembrane helix</keyword>
<evidence type="ECO:0000256" key="3">
    <source>
        <dbReference type="SAM" id="SignalP"/>
    </source>
</evidence>
<proteinExistence type="predicted"/>
<name>A0AAE3AB26_9FIRM</name>
<evidence type="ECO:0000256" key="2">
    <source>
        <dbReference type="SAM" id="Phobius"/>
    </source>
</evidence>